<dbReference type="AlphaFoldDB" id="A0A4P2Q8J9"/>
<keyword evidence="9" id="KW-0732">Signal</keyword>
<dbReference type="Pfam" id="PF03773">
    <property type="entry name" value="ArsP_1"/>
    <property type="match status" value="1"/>
</dbReference>
<keyword evidence="3" id="KW-1003">Cell membrane</keyword>
<proteinExistence type="inferred from homology"/>
<feature type="signal peptide" evidence="9">
    <location>
        <begin position="1"/>
        <end position="22"/>
    </location>
</feature>
<dbReference type="Proteomes" id="UP000295781">
    <property type="component" value="Chromosome"/>
</dbReference>
<dbReference type="PANTHER" id="PTHR34184:SF4">
    <property type="entry name" value="UPF0718 PROTEIN YCGR"/>
    <property type="match status" value="1"/>
</dbReference>
<evidence type="ECO:0000256" key="4">
    <source>
        <dbReference type="ARBA" id="ARBA00022692"/>
    </source>
</evidence>
<reference evidence="10 11" key="1">
    <citation type="submission" date="2015-09" db="EMBL/GenBank/DDBJ databases">
        <title>Sorangium comparison.</title>
        <authorList>
            <person name="Zaburannyi N."/>
            <person name="Bunk B."/>
            <person name="Overmann J."/>
            <person name="Mueller R."/>
        </authorList>
    </citation>
    <scope>NUCLEOTIDE SEQUENCE [LARGE SCALE GENOMIC DNA]</scope>
    <source>
        <strain evidence="10 11">So ceGT47</strain>
    </source>
</reference>
<dbReference type="EMBL" id="CP012670">
    <property type="protein sequence ID" value="AUX25865.1"/>
    <property type="molecule type" value="Genomic_DNA"/>
</dbReference>
<keyword evidence="6 8" id="KW-0472">Membrane</keyword>
<dbReference type="RefSeq" id="WP_242515420.1">
    <property type="nucleotide sequence ID" value="NZ_CP012670.1"/>
</dbReference>
<feature type="transmembrane region" description="Helical" evidence="8">
    <location>
        <begin position="63"/>
        <end position="82"/>
    </location>
</feature>
<dbReference type="InterPro" id="IPR052923">
    <property type="entry name" value="UPF0718"/>
</dbReference>
<feature type="region of interest" description="Disordered" evidence="7">
    <location>
        <begin position="165"/>
        <end position="225"/>
    </location>
</feature>
<gene>
    <name evidence="10" type="ORF">SOCEGT47_064180</name>
</gene>
<accession>A0A4P2Q8J9</accession>
<keyword evidence="4 8" id="KW-0812">Transmembrane</keyword>
<evidence type="ECO:0000256" key="6">
    <source>
        <dbReference type="ARBA" id="ARBA00023136"/>
    </source>
</evidence>
<name>A0A4P2Q8J9_SORCE</name>
<evidence type="ECO:0000256" key="8">
    <source>
        <dbReference type="SAM" id="Phobius"/>
    </source>
</evidence>
<organism evidence="10 11">
    <name type="scientific">Sorangium cellulosum</name>
    <name type="common">Polyangium cellulosum</name>
    <dbReference type="NCBI Taxonomy" id="56"/>
    <lineage>
        <taxon>Bacteria</taxon>
        <taxon>Pseudomonadati</taxon>
        <taxon>Myxococcota</taxon>
        <taxon>Polyangia</taxon>
        <taxon>Polyangiales</taxon>
        <taxon>Polyangiaceae</taxon>
        <taxon>Sorangium</taxon>
    </lineage>
</organism>
<comment type="subcellular location">
    <subcellularLocation>
        <location evidence="1">Cell membrane</location>
        <topology evidence="1">Multi-pass membrane protein</topology>
    </subcellularLocation>
</comment>
<feature type="compositionally biased region" description="Basic residues" evidence="7">
    <location>
        <begin position="194"/>
        <end position="219"/>
    </location>
</feature>
<feature type="transmembrane region" description="Helical" evidence="8">
    <location>
        <begin position="94"/>
        <end position="115"/>
    </location>
</feature>
<evidence type="ECO:0000256" key="7">
    <source>
        <dbReference type="SAM" id="MobiDB-lite"/>
    </source>
</evidence>
<comment type="similarity">
    <text evidence="2">Belongs to the UPF0718 family.</text>
</comment>
<keyword evidence="5 8" id="KW-1133">Transmembrane helix</keyword>
<protein>
    <recommendedName>
        <fullName evidence="12">Permease</fullName>
    </recommendedName>
</protein>
<evidence type="ECO:0000256" key="3">
    <source>
        <dbReference type="ARBA" id="ARBA00022475"/>
    </source>
</evidence>
<evidence type="ECO:0000313" key="11">
    <source>
        <dbReference type="Proteomes" id="UP000295781"/>
    </source>
</evidence>
<evidence type="ECO:0000256" key="5">
    <source>
        <dbReference type="ARBA" id="ARBA00022989"/>
    </source>
</evidence>
<feature type="compositionally biased region" description="Basic and acidic residues" evidence="7">
    <location>
        <begin position="166"/>
        <end position="193"/>
    </location>
</feature>
<sequence length="225" mass="22153">MAAWYLVGLVLAAVVEATIAPAAASALGAPVDVLVSALVAVPVHVCAPGAAPLAAVMIHKGSTVGAALAFLVVGPAGSLAVLAGLRRALGARAAAAFALSSVAFGIALGLIANALVPGAAVPEIHGLLAREHAPIEWLCAAALGALLLSSLARLGPRAWFGNMGGHGEDPAAPRGRGAHEHGPHEHGPHEHGLHGHGLHGHGAHGRGAHGRGAHGRRCVTHGAPV</sequence>
<dbReference type="GO" id="GO:0005886">
    <property type="term" value="C:plasma membrane"/>
    <property type="evidence" value="ECO:0007669"/>
    <property type="project" value="UniProtKB-SubCell"/>
</dbReference>
<dbReference type="InterPro" id="IPR005524">
    <property type="entry name" value="DUF318"/>
</dbReference>
<evidence type="ECO:0000256" key="9">
    <source>
        <dbReference type="SAM" id="SignalP"/>
    </source>
</evidence>
<dbReference type="PANTHER" id="PTHR34184">
    <property type="entry name" value="UPF0718 PROTEIN YCGR"/>
    <property type="match status" value="1"/>
</dbReference>
<evidence type="ECO:0000256" key="2">
    <source>
        <dbReference type="ARBA" id="ARBA00006386"/>
    </source>
</evidence>
<feature type="transmembrane region" description="Helical" evidence="8">
    <location>
        <begin position="135"/>
        <end position="154"/>
    </location>
</feature>
<evidence type="ECO:0000256" key="1">
    <source>
        <dbReference type="ARBA" id="ARBA00004651"/>
    </source>
</evidence>
<feature type="chain" id="PRO_5020262528" description="Permease" evidence="9">
    <location>
        <begin position="23"/>
        <end position="225"/>
    </location>
</feature>
<evidence type="ECO:0008006" key="12">
    <source>
        <dbReference type="Google" id="ProtNLM"/>
    </source>
</evidence>
<evidence type="ECO:0000313" key="10">
    <source>
        <dbReference type="EMBL" id="AUX25865.1"/>
    </source>
</evidence>